<evidence type="ECO:0000313" key="2">
    <source>
        <dbReference type="EMBL" id="EIJ80527.1"/>
    </source>
</evidence>
<dbReference type="EMBL" id="AFEU01000002">
    <property type="protein sequence ID" value="EIJ80527.1"/>
    <property type="molecule type" value="Genomic_DNA"/>
</dbReference>
<dbReference type="InterPro" id="IPR013815">
    <property type="entry name" value="ATP_grasp_subdomain_1"/>
</dbReference>
<dbReference type="STRING" id="997296.PB1_09207"/>
<sequence>MALRILTEASGSLVSGYLIKAVKGANCIAVASDIDPDCYGRYLADEFIQMPLKSDSELWDKIIAALVEQKVDIVIPSFDEMVLGWSLRKDLLLEKGIQVIVSEPKVIEIFQDKWLTYHFFTKNGIPTPNTSLEQIYPLVKPRNGRGAKGVQIATQPVDMTGMISQEFIKGTEYTIDVFCDKFSNPIYIVPRKRMNIKEGKSTSGIVVYHEDIIHWVKKICERTSFIGPINIQCIETESRDLKFIEVNPRIAGGMALGFAATENWIKLMVDHFVYGKEIKPVQVKYGLKMMRYYNEIFTFE</sequence>
<comment type="caution">
    <text evidence="2">The sequence shown here is derived from an EMBL/GenBank/DDBJ whole genome shotgun (WGS) entry which is preliminary data.</text>
</comment>
<dbReference type="RefSeq" id="WP_003351991.1">
    <property type="nucleotide sequence ID" value="NZ_AFEU01000002.1"/>
</dbReference>
<dbReference type="PATRIC" id="fig|997296.3.peg.1954"/>
<reference evidence="2 3" key="1">
    <citation type="journal article" date="2012" name="Appl. Environ. Microbiol.">
        <title>Genome Sequence of Thermotolerant Bacillus methanolicus: Features and Regulation Related to Methylotrophy and Production of L-Lysine and L-Glutamate from Methanol.</title>
        <authorList>
            <person name="Heggeset T.M."/>
            <person name="Krog A."/>
            <person name="Balzer S."/>
            <person name="Wentzel A."/>
            <person name="Ellingsen T.E."/>
            <person name="Brautaset T."/>
        </authorList>
    </citation>
    <scope>NUCLEOTIDE SEQUENCE [LARGE SCALE GENOMIC DNA]</scope>
    <source>
        <strain evidence="2 3">PB1</strain>
    </source>
</reference>
<name>I3E206_BACMT</name>
<evidence type="ECO:0000259" key="1">
    <source>
        <dbReference type="PROSITE" id="PS00867"/>
    </source>
</evidence>
<dbReference type="Proteomes" id="UP000010523">
    <property type="component" value="Unassembled WGS sequence"/>
</dbReference>
<accession>I3E206</accession>
<dbReference type="Gene3D" id="3.30.1490.20">
    <property type="entry name" value="ATP-grasp fold, A domain"/>
    <property type="match status" value="1"/>
</dbReference>
<gene>
    <name evidence="2" type="ORF">PB1_09207</name>
</gene>
<dbReference type="eggNOG" id="COG0458">
    <property type="taxonomic scope" value="Bacteria"/>
</dbReference>
<keyword evidence="3" id="KW-1185">Reference proteome</keyword>
<protein>
    <recommendedName>
        <fullName evidence="1">Carbamoyl phosphate synthase ATP-binding domain-containing protein</fullName>
    </recommendedName>
</protein>
<dbReference type="Gene3D" id="3.40.50.20">
    <property type="match status" value="1"/>
</dbReference>
<feature type="domain" description="Carbamoyl phosphate synthase ATP-binding" evidence="1">
    <location>
        <begin position="243"/>
        <end position="250"/>
    </location>
</feature>
<dbReference type="Pfam" id="PF15632">
    <property type="entry name" value="ATPgrasp_Ter"/>
    <property type="match status" value="1"/>
</dbReference>
<proteinExistence type="predicted"/>
<dbReference type="InterPro" id="IPR005479">
    <property type="entry name" value="CPAse_ATP-bd"/>
</dbReference>
<dbReference type="Gene3D" id="3.30.470.20">
    <property type="entry name" value="ATP-grasp fold, B domain"/>
    <property type="match status" value="1"/>
</dbReference>
<organism evidence="2 3">
    <name type="scientific">Bacillus methanolicus PB1</name>
    <dbReference type="NCBI Taxonomy" id="997296"/>
    <lineage>
        <taxon>Bacteria</taxon>
        <taxon>Bacillati</taxon>
        <taxon>Bacillota</taxon>
        <taxon>Bacilli</taxon>
        <taxon>Bacillales</taxon>
        <taxon>Bacillaceae</taxon>
        <taxon>Bacillus</taxon>
    </lineage>
</organism>
<dbReference type="SUPFAM" id="SSF56059">
    <property type="entry name" value="Glutathione synthetase ATP-binding domain-like"/>
    <property type="match status" value="1"/>
</dbReference>
<dbReference type="GO" id="GO:0005524">
    <property type="term" value="F:ATP binding"/>
    <property type="evidence" value="ECO:0007669"/>
    <property type="project" value="InterPro"/>
</dbReference>
<dbReference type="AlphaFoldDB" id="I3E206"/>
<dbReference type="PROSITE" id="PS00867">
    <property type="entry name" value="CPSASE_2"/>
    <property type="match status" value="1"/>
</dbReference>
<dbReference type="OrthoDB" id="9803907at2"/>
<evidence type="ECO:0000313" key="3">
    <source>
        <dbReference type="Proteomes" id="UP000010523"/>
    </source>
</evidence>